<protein>
    <submittedName>
        <fullName evidence="2">Rod shape-determining protein MreD</fullName>
    </submittedName>
</protein>
<keyword evidence="3" id="KW-1185">Reference proteome</keyword>
<dbReference type="AlphaFoldDB" id="A0A9X2JPW4"/>
<evidence type="ECO:0000256" key="1">
    <source>
        <dbReference type="SAM" id="Phobius"/>
    </source>
</evidence>
<keyword evidence="1" id="KW-1133">Transmembrane helix</keyword>
<evidence type="ECO:0000313" key="2">
    <source>
        <dbReference type="EMBL" id="MCP1169319.1"/>
    </source>
</evidence>
<gene>
    <name evidence="2" type="ORF">NHG85_12440</name>
</gene>
<feature type="transmembrane region" description="Helical" evidence="1">
    <location>
        <begin position="61"/>
        <end position="88"/>
    </location>
</feature>
<dbReference type="RefSeq" id="WP_253332824.1">
    <property type="nucleotide sequence ID" value="NZ_JAMYXC010000194.1"/>
</dbReference>
<reference evidence="2" key="1">
    <citation type="submission" date="2022-06" db="EMBL/GenBank/DDBJ databases">
        <title>Limimaricola sediminis sp. nov., isolated from an intertidal sediment.</title>
        <authorList>
            <person name="Shao X."/>
        </authorList>
    </citation>
    <scope>NUCLEOTIDE SEQUENCE</scope>
    <source>
        <strain evidence="2">ASW11-118</strain>
    </source>
</reference>
<proteinExistence type="predicted"/>
<dbReference type="Proteomes" id="UP001139477">
    <property type="component" value="Unassembled WGS sequence"/>
</dbReference>
<evidence type="ECO:0000313" key="3">
    <source>
        <dbReference type="Proteomes" id="UP001139477"/>
    </source>
</evidence>
<name>A0A9X2JPW4_9RHOB</name>
<feature type="transmembrane region" description="Helical" evidence="1">
    <location>
        <begin position="144"/>
        <end position="165"/>
    </location>
</feature>
<feature type="transmembrane region" description="Helical" evidence="1">
    <location>
        <begin position="109"/>
        <end position="132"/>
    </location>
</feature>
<organism evidence="2 3">
    <name type="scientific">Limimaricola litoreus</name>
    <dbReference type="NCBI Taxonomy" id="2955316"/>
    <lineage>
        <taxon>Bacteria</taxon>
        <taxon>Pseudomonadati</taxon>
        <taxon>Pseudomonadota</taxon>
        <taxon>Alphaproteobacteria</taxon>
        <taxon>Rhodobacterales</taxon>
        <taxon>Paracoccaceae</taxon>
        <taxon>Limimaricola</taxon>
    </lineage>
</organism>
<accession>A0A9X2JPW4</accession>
<dbReference type="EMBL" id="JAMYXC010000194">
    <property type="protein sequence ID" value="MCP1169319.1"/>
    <property type="molecule type" value="Genomic_DNA"/>
</dbReference>
<sequence>MASPRPTRLWLGRAGVAALALVLIIARLLPLDTLPPRWAGPDLLLAVLLLWTLRRPRLAPVWLIAGVVLLADFLFQRPPGLMAALTVIATEMLRRRQPRLRAGGFGVEWGAAALAVAGILAAAQLVMLVAVIPAPPPGLVASQALATALAYPLTAFAARWLFGIARGSIDTRRRISA</sequence>
<keyword evidence="1" id="KW-0812">Transmembrane</keyword>
<keyword evidence="1" id="KW-0472">Membrane</keyword>
<comment type="caution">
    <text evidence="2">The sequence shown here is derived from an EMBL/GenBank/DDBJ whole genome shotgun (WGS) entry which is preliminary data.</text>
</comment>